<protein>
    <submittedName>
        <fullName evidence="1">Uncharacterized protein</fullName>
    </submittedName>
</protein>
<evidence type="ECO:0000313" key="2">
    <source>
        <dbReference type="Proteomes" id="UP000283077"/>
    </source>
</evidence>
<keyword evidence="2" id="KW-1185">Reference proteome</keyword>
<dbReference type="EMBL" id="SACS01000012">
    <property type="protein sequence ID" value="RVU37005.1"/>
    <property type="molecule type" value="Genomic_DNA"/>
</dbReference>
<name>A0A437QR68_9GAMM</name>
<evidence type="ECO:0000313" key="1">
    <source>
        <dbReference type="EMBL" id="RVU37005.1"/>
    </source>
</evidence>
<dbReference type="RefSeq" id="WP_127699301.1">
    <property type="nucleotide sequence ID" value="NZ_SACS01000012.1"/>
</dbReference>
<organism evidence="1 2">
    <name type="scientific">Rheinheimera riviphila</name>
    <dbReference type="NCBI Taxonomy" id="1834037"/>
    <lineage>
        <taxon>Bacteria</taxon>
        <taxon>Pseudomonadati</taxon>
        <taxon>Pseudomonadota</taxon>
        <taxon>Gammaproteobacteria</taxon>
        <taxon>Chromatiales</taxon>
        <taxon>Chromatiaceae</taxon>
        <taxon>Rheinheimera</taxon>
    </lineage>
</organism>
<gene>
    <name evidence="1" type="ORF">EOE67_11885</name>
</gene>
<reference evidence="1 2" key="1">
    <citation type="submission" date="2019-01" db="EMBL/GenBank/DDBJ databases">
        <authorList>
            <person name="Chen W.-M."/>
        </authorList>
    </citation>
    <scope>NUCLEOTIDE SEQUENCE [LARGE SCALE GENOMIC DNA]</scope>
    <source>
        <strain evidence="1 2">KYPC3</strain>
    </source>
</reference>
<proteinExistence type="predicted"/>
<dbReference type="Proteomes" id="UP000283077">
    <property type="component" value="Unassembled WGS sequence"/>
</dbReference>
<dbReference type="AlphaFoldDB" id="A0A437QR68"/>
<comment type="caution">
    <text evidence="1">The sequence shown here is derived from an EMBL/GenBank/DDBJ whole genome shotgun (WGS) entry which is preliminary data.</text>
</comment>
<accession>A0A437QR68</accession>
<sequence>MQLPKFLIDFFIYLNDLENESLKRIFEGDFFDIGGVTILCQKFVENNEVLIRKVLPFFKNFLENEDNQRLLLFVKKESINNELSVLYQKLEKQPGKYYEYQIEHKEKELSMLSIKSLRKDAFSIFDEVLSEIESIKDNPDTLTAENYFYFSALDILYEKFKCDKAVERKYTKTNKHDNKLYKYYASLDINIISEDRQFHKYDLLSIDDYEQLVIGFPSRIFDKENNVQFLLDIPERLLSVFRALMDSSEIKQISFLVESEVFFETSEQIFILLGNERPEEPVNLESFRNDMRDNSVTRHVIKKPEEKGVFPLYISAGFFIENNDRSWYFIDKSNIYLEEIIDDYEVLDDCVVTQLIHVEYYTSDSGIFISHIDHEYIFYSYDEFDKRQKDFSQKGSARKRIKTFKID</sequence>
<dbReference type="OrthoDB" id="9204489at2"/>